<gene>
    <name evidence="1" type="ORF">Y1Q_0021783</name>
</gene>
<dbReference type="Proteomes" id="UP000050525">
    <property type="component" value="Unassembled WGS sequence"/>
</dbReference>
<evidence type="ECO:0000313" key="2">
    <source>
        <dbReference type="Proteomes" id="UP000050525"/>
    </source>
</evidence>
<keyword evidence="2" id="KW-1185">Reference proteome</keyword>
<dbReference type="EMBL" id="AKHW03000533">
    <property type="protein sequence ID" value="KYO46247.1"/>
    <property type="molecule type" value="Genomic_DNA"/>
</dbReference>
<name>A0A151PAW3_ALLMI</name>
<dbReference type="AlphaFoldDB" id="A0A151PAW3"/>
<proteinExistence type="predicted"/>
<organism evidence="1 2">
    <name type="scientific">Alligator mississippiensis</name>
    <name type="common">American alligator</name>
    <dbReference type="NCBI Taxonomy" id="8496"/>
    <lineage>
        <taxon>Eukaryota</taxon>
        <taxon>Metazoa</taxon>
        <taxon>Chordata</taxon>
        <taxon>Craniata</taxon>
        <taxon>Vertebrata</taxon>
        <taxon>Euteleostomi</taxon>
        <taxon>Archelosauria</taxon>
        <taxon>Archosauria</taxon>
        <taxon>Crocodylia</taxon>
        <taxon>Alligatoridae</taxon>
        <taxon>Alligatorinae</taxon>
        <taxon>Alligator</taxon>
    </lineage>
</organism>
<protein>
    <submittedName>
        <fullName evidence="1">Uncharacterized protein</fullName>
    </submittedName>
</protein>
<evidence type="ECO:0000313" key="1">
    <source>
        <dbReference type="EMBL" id="KYO46247.1"/>
    </source>
</evidence>
<sequence>MIGSELEKYQWILSPTCLAPCSPSLLLLETLIRSRSQRKQEYLQYKIVQHYQGNENPVATFVEHLPCWK</sequence>
<comment type="caution">
    <text evidence="1">The sequence shown here is derived from an EMBL/GenBank/DDBJ whole genome shotgun (WGS) entry which is preliminary data.</text>
</comment>
<reference evidence="1 2" key="1">
    <citation type="journal article" date="2012" name="Genome Biol.">
        <title>Sequencing three crocodilian genomes to illuminate the evolution of archosaurs and amniotes.</title>
        <authorList>
            <person name="St John J.A."/>
            <person name="Braun E.L."/>
            <person name="Isberg S.R."/>
            <person name="Miles L.G."/>
            <person name="Chong A.Y."/>
            <person name="Gongora J."/>
            <person name="Dalzell P."/>
            <person name="Moran C."/>
            <person name="Bed'hom B."/>
            <person name="Abzhanov A."/>
            <person name="Burgess S.C."/>
            <person name="Cooksey A.M."/>
            <person name="Castoe T.A."/>
            <person name="Crawford N.G."/>
            <person name="Densmore L.D."/>
            <person name="Drew J.C."/>
            <person name="Edwards S.V."/>
            <person name="Faircloth B.C."/>
            <person name="Fujita M.K."/>
            <person name="Greenwold M.J."/>
            <person name="Hoffmann F.G."/>
            <person name="Howard J.M."/>
            <person name="Iguchi T."/>
            <person name="Janes D.E."/>
            <person name="Khan S.Y."/>
            <person name="Kohno S."/>
            <person name="de Koning A.J."/>
            <person name="Lance S.L."/>
            <person name="McCarthy F.M."/>
            <person name="McCormack J.E."/>
            <person name="Merchant M.E."/>
            <person name="Peterson D.G."/>
            <person name="Pollock D.D."/>
            <person name="Pourmand N."/>
            <person name="Raney B.J."/>
            <person name="Roessler K.A."/>
            <person name="Sanford J.R."/>
            <person name="Sawyer R.H."/>
            <person name="Schmidt C.J."/>
            <person name="Triplett E.W."/>
            <person name="Tuberville T.D."/>
            <person name="Venegas-Anaya M."/>
            <person name="Howard J.T."/>
            <person name="Jarvis E.D."/>
            <person name="Guillette L.J.Jr."/>
            <person name="Glenn T.C."/>
            <person name="Green R.E."/>
            <person name="Ray D.A."/>
        </authorList>
    </citation>
    <scope>NUCLEOTIDE SEQUENCE [LARGE SCALE GENOMIC DNA]</scope>
    <source>
        <strain evidence="1">KSC_2009_1</strain>
    </source>
</reference>
<accession>A0A151PAW3</accession>